<dbReference type="InterPro" id="IPR043502">
    <property type="entry name" value="DNA/RNA_pol_sf"/>
</dbReference>
<gene>
    <name evidence="2" type="ORF">Tci_564882</name>
</gene>
<accession>A0A699IWV1</accession>
<evidence type="ECO:0000259" key="1">
    <source>
        <dbReference type="Pfam" id="PF03732"/>
    </source>
</evidence>
<dbReference type="AlphaFoldDB" id="A0A699IWV1"/>
<evidence type="ECO:0000313" key="2">
    <source>
        <dbReference type="EMBL" id="GEZ92909.1"/>
    </source>
</evidence>
<dbReference type="Pfam" id="PF03732">
    <property type="entry name" value="Retrotrans_gag"/>
    <property type="match status" value="1"/>
</dbReference>
<dbReference type="SUPFAM" id="SSF56672">
    <property type="entry name" value="DNA/RNA polymerases"/>
    <property type="match status" value="1"/>
</dbReference>
<dbReference type="EMBL" id="BKCJ010343437">
    <property type="protein sequence ID" value="GEZ92909.1"/>
    <property type="molecule type" value="Genomic_DNA"/>
</dbReference>
<dbReference type="InterPro" id="IPR005162">
    <property type="entry name" value="Retrotrans_gag_dom"/>
</dbReference>
<reference evidence="2" key="1">
    <citation type="journal article" date="2019" name="Sci. Rep.">
        <title>Draft genome of Tanacetum cinerariifolium, the natural source of mosquito coil.</title>
        <authorList>
            <person name="Yamashiro T."/>
            <person name="Shiraishi A."/>
            <person name="Satake H."/>
            <person name="Nakayama K."/>
        </authorList>
    </citation>
    <scope>NUCLEOTIDE SEQUENCE</scope>
</reference>
<dbReference type="PANTHER" id="PTHR33223">
    <property type="entry name" value="CCHC-TYPE DOMAIN-CONTAINING PROTEIN"/>
    <property type="match status" value="1"/>
</dbReference>
<feature type="domain" description="Retrotransposon gag" evidence="1">
    <location>
        <begin position="20"/>
        <end position="110"/>
    </location>
</feature>
<organism evidence="2">
    <name type="scientific">Tanacetum cinerariifolium</name>
    <name type="common">Dalmatian daisy</name>
    <name type="synonym">Chrysanthemum cinerariifolium</name>
    <dbReference type="NCBI Taxonomy" id="118510"/>
    <lineage>
        <taxon>Eukaryota</taxon>
        <taxon>Viridiplantae</taxon>
        <taxon>Streptophyta</taxon>
        <taxon>Embryophyta</taxon>
        <taxon>Tracheophyta</taxon>
        <taxon>Spermatophyta</taxon>
        <taxon>Magnoliopsida</taxon>
        <taxon>eudicotyledons</taxon>
        <taxon>Gunneridae</taxon>
        <taxon>Pentapetalae</taxon>
        <taxon>asterids</taxon>
        <taxon>campanulids</taxon>
        <taxon>Asterales</taxon>
        <taxon>Asteraceae</taxon>
        <taxon>Asteroideae</taxon>
        <taxon>Anthemideae</taxon>
        <taxon>Anthemidinae</taxon>
        <taxon>Tanacetum</taxon>
    </lineage>
</organism>
<sequence length="521" mass="59578">KIFQAAAQVERWAMPTWCHMFTSTLIGAARVWFDELPPKSIDGYKGLKVSFLTYFMQQKKYVKDPVKIHNIKQRDEETIKEFMERFKIETGRMKGAPKCMRISGFMHGVSKLELTKHLNEHIPKTMKEMMTATTAFIRGETAAASKKKDGRGSNKFTPLTKMPKEIFTAESGKFKPPSPMVTPVEKRSNHKFCEFHNDKGHNTDECVLLRKHIEELVRAGKLSHFIKEIRQDRDQQRLENMDAPVKDKAAAIYMIWPWQRVTRQKVTHSFAHVKEITFPPLTTNKGTEGPLVIEAKIGGHAVHRIYIDGGSSMELRLLVTIGDAENYTKAWMDFMIVSSSSPYNGIIGRPEIIEIQAVPFMAHGMLKFSVNGRIMTICSTILTPTECATIAAIPKDSVKKAKTRHGNFKVAIHLDFLDQEINIEGTPSDMTGVPRSIAEHRLNIREGYSPFRQKKQRQVPERTMAIQVEDCYPLPEINWKVESLSDYPFKCFVDAYKGYHQIQMAEQDKEKTARGERPKTT</sequence>
<name>A0A699IWV1_TANCI</name>
<dbReference type="Gene3D" id="3.30.70.270">
    <property type="match status" value="1"/>
</dbReference>
<feature type="non-terminal residue" evidence="2">
    <location>
        <position position="1"/>
    </location>
</feature>
<dbReference type="PANTHER" id="PTHR33223:SF11">
    <property type="entry name" value="ELEMENT PROTEIN, PUTATIVE-RELATED"/>
    <property type="match status" value="1"/>
</dbReference>
<protein>
    <recommendedName>
        <fullName evidence="1">Retrotransposon gag domain-containing protein</fullName>
    </recommendedName>
</protein>
<comment type="caution">
    <text evidence="2">The sequence shown here is derived from an EMBL/GenBank/DDBJ whole genome shotgun (WGS) entry which is preliminary data.</text>
</comment>
<proteinExistence type="predicted"/>
<dbReference type="InterPro" id="IPR043128">
    <property type="entry name" value="Rev_trsase/Diguanyl_cyclase"/>
</dbReference>